<proteinExistence type="predicted"/>
<feature type="domain" description="LUD" evidence="2">
    <location>
        <begin position="179"/>
        <end position="271"/>
    </location>
</feature>
<dbReference type="PANTHER" id="PTHR43682">
    <property type="entry name" value="LACTATE UTILIZATION PROTEIN C"/>
    <property type="match status" value="1"/>
</dbReference>
<dbReference type="AlphaFoldDB" id="A0A2J7YU41"/>
<dbReference type="EMBL" id="LJIW01000002">
    <property type="protein sequence ID" value="PNG91542.1"/>
    <property type="molecule type" value="Genomic_DNA"/>
</dbReference>
<gene>
    <name evidence="3" type="ORF">SMF913_27007</name>
</gene>
<evidence type="ECO:0000313" key="4">
    <source>
        <dbReference type="Proteomes" id="UP000236520"/>
    </source>
</evidence>
<comment type="caution">
    <text evidence="3">The sequence shown here is derived from an EMBL/GenBank/DDBJ whole genome shotgun (WGS) entry which is preliminary data.</text>
</comment>
<feature type="region of interest" description="Disordered" evidence="1">
    <location>
        <begin position="1"/>
        <end position="44"/>
    </location>
</feature>
<dbReference type="InterPro" id="IPR037171">
    <property type="entry name" value="NagB/RpiA_transferase-like"/>
</dbReference>
<reference evidence="3 4" key="1">
    <citation type="submission" date="2015-09" db="EMBL/GenBank/DDBJ databases">
        <title>Genome sequence, genome mining and natural product profiling of a biocontrol bacterium Streptomyces malaysiensis F913.</title>
        <authorList>
            <person name="Xu Y."/>
            <person name="Wei J."/>
            <person name="Xie J."/>
            <person name="Li T."/>
            <person name="Zhou Z."/>
        </authorList>
    </citation>
    <scope>NUCLEOTIDE SEQUENCE [LARGE SCALE GENOMIC DNA]</scope>
    <source>
        <strain evidence="3 4">F913</strain>
    </source>
</reference>
<evidence type="ECO:0000256" key="1">
    <source>
        <dbReference type="SAM" id="MobiDB-lite"/>
    </source>
</evidence>
<dbReference type="PANTHER" id="PTHR43682:SF1">
    <property type="entry name" value="LACTATE UTILIZATION PROTEIN C"/>
    <property type="match status" value="1"/>
</dbReference>
<dbReference type="Pfam" id="PF02589">
    <property type="entry name" value="LUD_dom"/>
    <property type="match status" value="1"/>
</dbReference>
<keyword evidence="4" id="KW-1185">Reference proteome</keyword>
<dbReference type="Gene3D" id="3.40.50.10420">
    <property type="entry name" value="NagB/RpiA/CoA transferase-like"/>
    <property type="match status" value="1"/>
</dbReference>
<feature type="compositionally biased region" description="Basic and acidic residues" evidence="1">
    <location>
        <begin position="1"/>
        <end position="12"/>
    </location>
</feature>
<accession>A0A2J7YU41</accession>
<dbReference type="InterPro" id="IPR003741">
    <property type="entry name" value="LUD_dom"/>
</dbReference>
<organism evidence="3 4">
    <name type="scientific">Streptomyces malaysiensis</name>
    <dbReference type="NCBI Taxonomy" id="92644"/>
    <lineage>
        <taxon>Bacteria</taxon>
        <taxon>Bacillati</taxon>
        <taxon>Actinomycetota</taxon>
        <taxon>Actinomycetes</taxon>
        <taxon>Kitasatosporales</taxon>
        <taxon>Streptomycetaceae</taxon>
        <taxon>Streptomyces</taxon>
        <taxon>Streptomyces violaceusniger group</taxon>
    </lineage>
</organism>
<dbReference type="InterPro" id="IPR024185">
    <property type="entry name" value="FTHF_cligase-like_sf"/>
</dbReference>
<dbReference type="Proteomes" id="UP000236520">
    <property type="component" value="Unassembled WGS sequence"/>
</dbReference>
<feature type="compositionally biased region" description="Low complexity" evidence="1">
    <location>
        <begin position="33"/>
        <end position="44"/>
    </location>
</feature>
<dbReference type="SUPFAM" id="SSF100950">
    <property type="entry name" value="NagB/RpiA/CoA transferase-like"/>
    <property type="match status" value="1"/>
</dbReference>
<evidence type="ECO:0000259" key="2">
    <source>
        <dbReference type="Pfam" id="PF02589"/>
    </source>
</evidence>
<protein>
    <submittedName>
        <fullName evidence="3">Lactate utilization protein C</fullName>
    </submittedName>
</protein>
<name>A0A2J7YU41_STRMQ</name>
<evidence type="ECO:0000313" key="3">
    <source>
        <dbReference type="EMBL" id="PNG91542.1"/>
    </source>
</evidence>
<sequence length="279" mass="29258">MTPRDPGSRNPDDPGNPDAQGAHAPGTRSTQDPGPRAPGAPGLGSRALVMARIRRALADVPRAETPGEVPVERTYHRVHGDRDSTETVDLLAEHLADYRAIVHRADTPDHTGTPEAPGGPGAPSLPALIARLLADRGATSVAVPPGLPDSWLSDVPDAVRRVPDTAELTPHDLDAVSSVVTACAVAIAETGTVVLDATPDQGRRRITLVPDHHICVIRVPDQVVGSVPEALERLDPARPLTWISGPSATSDIELDRVEGVHGPRTLEVILVGPQTAGRS</sequence>